<dbReference type="Pfam" id="PF02098">
    <property type="entry name" value="His_binding"/>
    <property type="match status" value="1"/>
</dbReference>
<sequence length="193" mass="22512">MNLIFITFVMCSFFGASVAGIYDESDGGYKDIWKAITESDKYFVIKRNYSQGRLECEFMRVVGKDIKNRRLNAVFGYRNATAKRYNLQTMQVTTSKYGMVPFDNKMTIRKPKSSADLANYILMYYNDGCLVLRTWDWQHPNRMSHISHDAYCEMWTVATKAERVPMACDGFYKSLCDDPVSQKVYKRYCQIIS</sequence>
<dbReference type="InterPro" id="IPR002970">
    <property type="entry name" value="Tick_his-bd"/>
</dbReference>
<dbReference type="GO" id="GO:0043176">
    <property type="term" value="F:amine binding"/>
    <property type="evidence" value="ECO:0007669"/>
    <property type="project" value="InterPro"/>
</dbReference>
<reference evidence="2" key="1">
    <citation type="submission" date="2018-03" db="EMBL/GenBank/DDBJ databases">
        <title>The relapsing fever spirochete Borrelia turicatae persists in the highly oxidative environment of its soft-bodied tick vector.</title>
        <authorList>
            <person name="Bourret T.J."/>
            <person name="Boyle W.K."/>
            <person name="Valenzuela J.G."/>
            <person name="Oliveira F."/>
            <person name="Lopez J.E."/>
        </authorList>
    </citation>
    <scope>NUCLEOTIDE SEQUENCE</scope>
    <source>
        <strain evidence="2">Kansas strain/isolate</strain>
        <tissue evidence="2">Salivary glands</tissue>
    </source>
</reference>
<keyword evidence="1" id="KW-0732">Signal</keyword>
<feature type="chain" id="PRO_5015323577" evidence="1">
    <location>
        <begin position="20"/>
        <end position="193"/>
    </location>
</feature>
<dbReference type="KEGG" id="oti:135383014"/>
<dbReference type="AlphaFoldDB" id="A0A2R5LJA5"/>
<organism evidence="2">
    <name type="scientific">Ornithodoros turicata</name>
    <dbReference type="NCBI Taxonomy" id="34597"/>
    <lineage>
        <taxon>Eukaryota</taxon>
        <taxon>Metazoa</taxon>
        <taxon>Ecdysozoa</taxon>
        <taxon>Arthropoda</taxon>
        <taxon>Chelicerata</taxon>
        <taxon>Arachnida</taxon>
        <taxon>Acari</taxon>
        <taxon>Parasitiformes</taxon>
        <taxon>Ixodida</taxon>
        <taxon>Ixodoidea</taxon>
        <taxon>Argasidae</taxon>
        <taxon>Ornithodorinae</taxon>
        <taxon>Ornithodoros</taxon>
    </lineage>
</organism>
<proteinExistence type="predicted"/>
<dbReference type="GeneID" id="135383014"/>
<dbReference type="EMBL" id="GGLE01005271">
    <property type="protein sequence ID" value="MBY09397.1"/>
    <property type="molecule type" value="Transcribed_RNA"/>
</dbReference>
<dbReference type="RefSeq" id="XP_064468725.1">
    <property type="nucleotide sequence ID" value="XM_064612655.1"/>
</dbReference>
<dbReference type="Gene3D" id="2.40.128.20">
    <property type="match status" value="1"/>
</dbReference>
<dbReference type="InterPro" id="IPR012674">
    <property type="entry name" value="Calycin"/>
</dbReference>
<protein>
    <submittedName>
        <fullName evidence="2">Putative salivary secreted lipocalin</fullName>
    </submittedName>
</protein>
<dbReference type="GO" id="GO:0030682">
    <property type="term" value="P:symbiont-mediated perturbation of host defenses"/>
    <property type="evidence" value="ECO:0007669"/>
    <property type="project" value="InterPro"/>
</dbReference>
<name>A0A2R5LJA5_9ACAR</name>
<evidence type="ECO:0000256" key="1">
    <source>
        <dbReference type="SAM" id="SignalP"/>
    </source>
</evidence>
<feature type="signal peptide" evidence="1">
    <location>
        <begin position="1"/>
        <end position="19"/>
    </location>
</feature>
<evidence type="ECO:0000313" key="2">
    <source>
        <dbReference type="EMBL" id="MBY09397.1"/>
    </source>
</evidence>
<dbReference type="SUPFAM" id="SSF50814">
    <property type="entry name" value="Lipocalins"/>
    <property type="match status" value="1"/>
</dbReference>
<accession>A0A2R5LJA5</accession>